<keyword evidence="1 9" id="KW-0547">Nucleotide-binding</keyword>
<dbReference type="GO" id="GO:0003677">
    <property type="term" value="F:DNA binding"/>
    <property type="evidence" value="ECO:0007669"/>
    <property type="project" value="InterPro"/>
</dbReference>
<feature type="domain" description="UvrD-like helicase ATP-binding" evidence="10">
    <location>
        <begin position="77"/>
        <end position="603"/>
    </location>
</feature>
<evidence type="ECO:0000259" key="10">
    <source>
        <dbReference type="PROSITE" id="PS51198"/>
    </source>
</evidence>
<dbReference type="InterPro" id="IPR027417">
    <property type="entry name" value="P-loop_NTPase"/>
</dbReference>
<proteinExistence type="predicted"/>
<dbReference type="AlphaFoldDB" id="M0CCH1"/>
<evidence type="ECO:0000256" key="1">
    <source>
        <dbReference type="ARBA" id="ARBA00022741"/>
    </source>
</evidence>
<keyword evidence="12" id="KW-1185">Reference proteome</keyword>
<dbReference type="InterPro" id="IPR000212">
    <property type="entry name" value="DNA_helicase_UvrD/REP"/>
</dbReference>
<dbReference type="GO" id="GO:0005829">
    <property type="term" value="C:cytosol"/>
    <property type="evidence" value="ECO:0007669"/>
    <property type="project" value="TreeGrafter"/>
</dbReference>
<dbReference type="PROSITE" id="PS51198">
    <property type="entry name" value="UVRD_HELICASE_ATP_BIND"/>
    <property type="match status" value="1"/>
</dbReference>
<evidence type="ECO:0000256" key="9">
    <source>
        <dbReference type="PROSITE-ProRule" id="PRU00560"/>
    </source>
</evidence>
<keyword evidence="5" id="KW-0413">Isomerase</keyword>
<evidence type="ECO:0000256" key="5">
    <source>
        <dbReference type="ARBA" id="ARBA00023235"/>
    </source>
</evidence>
<name>M0CCH1_9EURY</name>
<gene>
    <name evidence="11" type="ORF">C476_10118</name>
</gene>
<comment type="catalytic activity">
    <reaction evidence="6">
        <text>Couples ATP hydrolysis with the unwinding of duplex DNA by translocating in the 3'-5' direction.</text>
        <dbReference type="EC" id="5.6.2.4"/>
    </reaction>
</comment>
<dbReference type="Proteomes" id="UP000011615">
    <property type="component" value="Unassembled WGS sequence"/>
</dbReference>
<feature type="binding site" evidence="9">
    <location>
        <begin position="98"/>
        <end position="105"/>
    </location>
    <ligand>
        <name>ATP</name>
        <dbReference type="ChEBI" id="CHEBI:30616"/>
    </ligand>
</feature>
<dbReference type="PATRIC" id="fig|1230457.4.peg.2043"/>
<dbReference type="Pfam" id="PF13361">
    <property type="entry name" value="UvrD_C"/>
    <property type="match status" value="1"/>
</dbReference>
<dbReference type="GO" id="GO:0000725">
    <property type="term" value="P:recombinational repair"/>
    <property type="evidence" value="ECO:0007669"/>
    <property type="project" value="TreeGrafter"/>
</dbReference>
<dbReference type="InterPro" id="IPR014016">
    <property type="entry name" value="UvrD-like_ATP-bd"/>
</dbReference>
<dbReference type="OrthoDB" id="203178at2157"/>
<keyword evidence="4 9" id="KW-0067">ATP-binding</keyword>
<dbReference type="Gene3D" id="3.40.50.300">
    <property type="entry name" value="P-loop containing nucleotide triphosphate hydrolases"/>
    <property type="match status" value="4"/>
</dbReference>
<dbReference type="GO" id="GO:0005524">
    <property type="term" value="F:ATP binding"/>
    <property type="evidence" value="ECO:0007669"/>
    <property type="project" value="UniProtKB-UniRule"/>
</dbReference>
<evidence type="ECO:0000313" key="12">
    <source>
        <dbReference type="Proteomes" id="UP000011615"/>
    </source>
</evidence>
<sequence length="897" mass="103119">MNKYETASEALARLEPLLDESGCYEEQVLDAAKTLEEDLQAVLEFIERRSTYNAEWIDHMKKKHGSELNDFFDDPAHSHTHQQFRAIFANDNFNRVNAAAGTGKTTTFGRRVHFILSEFNDVSASDLLAFTFTRNGRDEMQKELEETFDITGVDVRTINSYSKSIAENQYSDLEFVVGEAKTTEIARIWRDIQDDEELEATYESFMSTWKDDRYDPNDIDVVDGVYESHAAKSTVTIQGEEVQLDTIPEEGIAHKSIAQLLTTLGLEYDYQTHIEWASSPSGGSILDFELVEPVQGERLYIQYCTSEETREDRPQYRNIHSERPETIRQLFSSNPKLDNDPEGKTVIVLDGENLLHRPSDDLNWKRKQTKARFANAVQTTLENELQQVGVDLSNRLSGRNLKDYVYDRKVLYHDIVEKVSEFINQARVREWNPVQTKNEVESYLKEEGEDLDEGVEEFARLSIAAYRKFNEVFDNRTKTDFHGSVVLTRDLLREGDVDENNLYSYLFVDEMQDLNRVQFGVVKELAKQRQDVRTFGVGDDWQSIFGFQGARPDLFINFGDELDAGKYDEIDITPEEIFTDDNPLLADFDAFEDTRLENNYRCPESVVDASNALIKNNDIRTEKEPSGLPGGDPVQIHHLGCDTFEHKLNQSMERKIRSLIQESPYSPEETQVLLRQKDADPSFYYSLKKSLPDSVDIRTAHDSKGSEAEHVLIPKVVQNHGYPSLQGDKWVDPVKQPPEIYEEHKASYQLEEERRLFYVALTRSKSRLDVLTVQGAESVFIDELPDSHCEHLRPLSQAELNEIETNREIRKSLSGRVIAKNSQNFATFDWDGRGLVDLNLYDATAAQKRMIKKFEQNGETLMLKNCGIQYRDSYGEETNGSQRLQLQLDDEVEMSNC</sequence>
<keyword evidence="2 9" id="KW-0378">Hydrolase</keyword>
<dbReference type="InterPro" id="IPR014017">
    <property type="entry name" value="DNA_helicase_UvrD-like_C"/>
</dbReference>
<dbReference type="EC" id="5.6.2.4" evidence="7"/>
<dbReference type="SUPFAM" id="SSF52540">
    <property type="entry name" value="P-loop containing nucleoside triphosphate hydrolases"/>
    <property type="match status" value="1"/>
</dbReference>
<organism evidence="11 12">
    <name type="scientific">Natrinema limicola JCM 13563</name>
    <dbReference type="NCBI Taxonomy" id="1230457"/>
    <lineage>
        <taxon>Archaea</taxon>
        <taxon>Methanobacteriati</taxon>
        <taxon>Methanobacteriota</taxon>
        <taxon>Stenosarchaea group</taxon>
        <taxon>Halobacteria</taxon>
        <taxon>Halobacteriales</taxon>
        <taxon>Natrialbaceae</taxon>
        <taxon>Natrinema</taxon>
    </lineage>
</organism>
<evidence type="ECO:0000256" key="3">
    <source>
        <dbReference type="ARBA" id="ARBA00022806"/>
    </source>
</evidence>
<evidence type="ECO:0000256" key="2">
    <source>
        <dbReference type="ARBA" id="ARBA00022801"/>
    </source>
</evidence>
<dbReference type="GO" id="GO:0016787">
    <property type="term" value="F:hydrolase activity"/>
    <property type="evidence" value="ECO:0007669"/>
    <property type="project" value="UniProtKB-UniRule"/>
</dbReference>
<keyword evidence="3 9" id="KW-0347">Helicase</keyword>
<dbReference type="eggNOG" id="arCOG00798">
    <property type="taxonomic scope" value="Archaea"/>
</dbReference>
<evidence type="ECO:0000313" key="11">
    <source>
        <dbReference type="EMBL" id="ELZ20981.1"/>
    </source>
</evidence>
<evidence type="ECO:0000256" key="8">
    <source>
        <dbReference type="ARBA" id="ARBA00048988"/>
    </source>
</evidence>
<accession>M0CCH1</accession>
<evidence type="ECO:0000256" key="6">
    <source>
        <dbReference type="ARBA" id="ARBA00034617"/>
    </source>
</evidence>
<reference evidence="11 12" key="1">
    <citation type="journal article" date="2014" name="PLoS Genet.">
        <title>Phylogenetically driven sequencing of extremely halophilic archaea reveals strategies for static and dynamic osmo-response.</title>
        <authorList>
            <person name="Becker E.A."/>
            <person name="Seitzer P.M."/>
            <person name="Tritt A."/>
            <person name="Larsen D."/>
            <person name="Krusor M."/>
            <person name="Yao A.I."/>
            <person name="Wu D."/>
            <person name="Madern D."/>
            <person name="Eisen J.A."/>
            <person name="Darling A.E."/>
            <person name="Facciotti M.T."/>
        </authorList>
    </citation>
    <scope>NUCLEOTIDE SEQUENCE [LARGE SCALE GENOMIC DNA]</scope>
    <source>
        <strain evidence="11 12">JCM 13563</strain>
    </source>
</reference>
<comment type="catalytic activity">
    <reaction evidence="8">
        <text>ATP + H2O = ADP + phosphate + H(+)</text>
        <dbReference type="Rhea" id="RHEA:13065"/>
        <dbReference type="ChEBI" id="CHEBI:15377"/>
        <dbReference type="ChEBI" id="CHEBI:15378"/>
        <dbReference type="ChEBI" id="CHEBI:30616"/>
        <dbReference type="ChEBI" id="CHEBI:43474"/>
        <dbReference type="ChEBI" id="CHEBI:456216"/>
        <dbReference type="EC" id="5.6.2.4"/>
    </reaction>
</comment>
<protein>
    <recommendedName>
        <fullName evidence="7">DNA 3'-5' helicase</fullName>
        <ecNumber evidence="7">5.6.2.4</ecNumber>
    </recommendedName>
</protein>
<evidence type="ECO:0000256" key="4">
    <source>
        <dbReference type="ARBA" id="ARBA00022840"/>
    </source>
</evidence>
<dbReference type="PANTHER" id="PTHR11070:SF2">
    <property type="entry name" value="ATP-DEPENDENT DNA HELICASE SRS2"/>
    <property type="match status" value="1"/>
</dbReference>
<dbReference type="PANTHER" id="PTHR11070">
    <property type="entry name" value="UVRD / RECB / PCRA DNA HELICASE FAMILY MEMBER"/>
    <property type="match status" value="1"/>
</dbReference>
<dbReference type="Pfam" id="PF00580">
    <property type="entry name" value="UvrD-helicase"/>
    <property type="match status" value="2"/>
</dbReference>
<dbReference type="EMBL" id="AOIT01000035">
    <property type="protein sequence ID" value="ELZ20981.1"/>
    <property type="molecule type" value="Genomic_DNA"/>
</dbReference>
<evidence type="ECO:0000256" key="7">
    <source>
        <dbReference type="ARBA" id="ARBA00034808"/>
    </source>
</evidence>
<comment type="caution">
    <text evidence="11">The sequence shown here is derived from an EMBL/GenBank/DDBJ whole genome shotgun (WGS) entry which is preliminary data.</text>
</comment>
<dbReference type="RefSeq" id="WP_008012472.1">
    <property type="nucleotide sequence ID" value="NZ_AOIT01000035.1"/>
</dbReference>
<dbReference type="GO" id="GO:0043138">
    <property type="term" value="F:3'-5' DNA helicase activity"/>
    <property type="evidence" value="ECO:0007669"/>
    <property type="project" value="UniProtKB-EC"/>
</dbReference>
<dbReference type="STRING" id="1230457.C476_10118"/>